<evidence type="ECO:0000256" key="3">
    <source>
        <dbReference type="SAM" id="SignalP"/>
    </source>
</evidence>
<evidence type="ECO:0000256" key="1">
    <source>
        <dbReference type="SAM" id="MobiDB-lite"/>
    </source>
</evidence>
<evidence type="ECO:0000313" key="5">
    <source>
        <dbReference type="Proteomes" id="UP001153714"/>
    </source>
</evidence>
<feature type="compositionally biased region" description="Acidic residues" evidence="1">
    <location>
        <begin position="344"/>
        <end position="355"/>
    </location>
</feature>
<keyword evidence="2" id="KW-0472">Membrane</keyword>
<sequence>MFRFIVVTLLLINCYSGIWGAPAKTIVLSMSLNELAKSCKSPFLATQMKNKLKDCEVGVPPYQKKQIECLLFYDINRQLCEAVASSNLALNEDYTSKILEEQDVSQLCDTAKDWKFTDIGVVYNKTVNVVFHDPVKCFKFCILTSDNLLSVDSTFYCKYFKWGSDVLKSQLSTKSHDNTAVIPQVTNVDNIAIKNKTDTNPGTGLETAKDIQMKQEGPNVVNIQSNATDNSASVITETANKVNTAIVVSTNKEESVSEKHNELPDASDTNTKPQDKESISQINTGTLMNFKPPIDAKDIVQKEKTTSTVIPNENKNKIAQVSKDATNQDVLNQIGNRPPIANGESDDYPPNDIDSEEVRDGLGDTHGDDDPDDLLDTKLEEVINKKNTKINEQVAIDNSDILPKETFSNTLPDFAEEDDHFFPFFLTAIIMVVLLYILYHNKNRVSKVLLGLIVEGRQPGRRRNSRGHAYRRLDTLEQAMSTNSSAPPSKIIY</sequence>
<dbReference type="Pfam" id="PF17818">
    <property type="entry name" value="KCT2"/>
    <property type="match status" value="1"/>
</dbReference>
<evidence type="ECO:0000256" key="2">
    <source>
        <dbReference type="SAM" id="Phobius"/>
    </source>
</evidence>
<dbReference type="OrthoDB" id="5846619at2759"/>
<organism evidence="4 5">
    <name type="scientific">Diatraea saccharalis</name>
    <name type="common">sugarcane borer</name>
    <dbReference type="NCBI Taxonomy" id="40085"/>
    <lineage>
        <taxon>Eukaryota</taxon>
        <taxon>Metazoa</taxon>
        <taxon>Ecdysozoa</taxon>
        <taxon>Arthropoda</taxon>
        <taxon>Hexapoda</taxon>
        <taxon>Insecta</taxon>
        <taxon>Pterygota</taxon>
        <taxon>Neoptera</taxon>
        <taxon>Endopterygota</taxon>
        <taxon>Lepidoptera</taxon>
        <taxon>Glossata</taxon>
        <taxon>Ditrysia</taxon>
        <taxon>Pyraloidea</taxon>
        <taxon>Crambidae</taxon>
        <taxon>Crambinae</taxon>
        <taxon>Diatraea</taxon>
    </lineage>
</organism>
<dbReference type="AlphaFoldDB" id="A0A9N9R0S0"/>
<name>A0A9N9R0S0_9NEOP</name>
<feature type="compositionally biased region" description="Basic and acidic residues" evidence="1">
    <location>
        <begin position="356"/>
        <end position="368"/>
    </location>
</feature>
<feature type="compositionally biased region" description="Polar residues" evidence="1">
    <location>
        <begin position="306"/>
        <end position="335"/>
    </location>
</feature>
<feature type="compositionally biased region" description="Basic and acidic residues" evidence="1">
    <location>
        <begin position="294"/>
        <end position="305"/>
    </location>
</feature>
<dbReference type="PANTHER" id="PTHR16502:SF0">
    <property type="entry name" value="KERATINOCYTE-ASSOCIATED TRANSMEMBRANE PROTEIN 2"/>
    <property type="match status" value="1"/>
</dbReference>
<feature type="region of interest" description="Disordered" evidence="1">
    <location>
        <begin position="251"/>
        <end position="372"/>
    </location>
</feature>
<protein>
    <submittedName>
        <fullName evidence="4">Uncharacterized protein</fullName>
    </submittedName>
</protein>
<proteinExistence type="predicted"/>
<feature type="transmembrane region" description="Helical" evidence="2">
    <location>
        <begin position="421"/>
        <end position="439"/>
    </location>
</feature>
<feature type="compositionally biased region" description="Basic and acidic residues" evidence="1">
    <location>
        <begin position="251"/>
        <end position="263"/>
    </location>
</feature>
<keyword evidence="3" id="KW-0732">Signal</keyword>
<reference evidence="4" key="2">
    <citation type="submission" date="2022-10" db="EMBL/GenBank/DDBJ databases">
        <authorList>
            <consortium name="ENA_rothamsted_submissions"/>
            <consortium name="culmorum"/>
            <person name="King R."/>
        </authorList>
    </citation>
    <scope>NUCLEOTIDE SEQUENCE</scope>
</reference>
<reference evidence="4" key="1">
    <citation type="submission" date="2021-12" db="EMBL/GenBank/DDBJ databases">
        <authorList>
            <person name="King R."/>
        </authorList>
    </citation>
    <scope>NUCLEOTIDE SEQUENCE</scope>
</reference>
<gene>
    <name evidence="4" type="ORF">DIATSA_LOCUS5104</name>
</gene>
<keyword evidence="5" id="KW-1185">Reference proteome</keyword>
<feature type="chain" id="PRO_5040232705" evidence="3">
    <location>
        <begin position="21"/>
        <end position="493"/>
    </location>
</feature>
<evidence type="ECO:0000313" key="4">
    <source>
        <dbReference type="EMBL" id="CAG9787202.1"/>
    </source>
</evidence>
<dbReference type="EMBL" id="OU893348">
    <property type="protein sequence ID" value="CAG9787202.1"/>
    <property type="molecule type" value="Genomic_DNA"/>
</dbReference>
<dbReference type="Proteomes" id="UP001153714">
    <property type="component" value="Chromosome 17"/>
</dbReference>
<dbReference type="InterPro" id="IPR037645">
    <property type="entry name" value="KCT2"/>
</dbReference>
<keyword evidence="2" id="KW-0812">Transmembrane</keyword>
<keyword evidence="2" id="KW-1133">Transmembrane helix</keyword>
<accession>A0A9N9R0S0</accession>
<feature type="signal peptide" evidence="3">
    <location>
        <begin position="1"/>
        <end position="20"/>
    </location>
</feature>
<dbReference type="PANTHER" id="PTHR16502">
    <property type="entry name" value="KERATINOCYTE-ASSOCIATED TRANSMEMBRANE PROTEIN 2"/>
    <property type="match status" value="1"/>
</dbReference>